<organism evidence="8 9">
    <name type="scientific">Ephemeroptericola cinctiostellae</name>
    <dbReference type="NCBI Taxonomy" id="2268024"/>
    <lineage>
        <taxon>Bacteria</taxon>
        <taxon>Pseudomonadati</taxon>
        <taxon>Pseudomonadota</taxon>
        <taxon>Betaproteobacteria</taxon>
        <taxon>Burkholderiales</taxon>
        <taxon>Burkholderiaceae</taxon>
        <taxon>Ephemeroptericola</taxon>
    </lineage>
</organism>
<gene>
    <name evidence="8" type="primary">rhtB_6</name>
    <name evidence="8" type="ORF">DTO96_102355</name>
</gene>
<dbReference type="Pfam" id="PF01810">
    <property type="entry name" value="LysE"/>
    <property type="match status" value="1"/>
</dbReference>
<evidence type="ECO:0000313" key="8">
    <source>
        <dbReference type="EMBL" id="AXF86600.1"/>
    </source>
</evidence>
<comment type="similarity">
    <text evidence="2">Belongs to the Rht family.</text>
</comment>
<dbReference type="PIRSF" id="PIRSF006324">
    <property type="entry name" value="LeuE"/>
    <property type="match status" value="1"/>
</dbReference>
<keyword evidence="5 7" id="KW-1133">Transmembrane helix</keyword>
<dbReference type="Proteomes" id="UP000252182">
    <property type="component" value="Chromosome"/>
</dbReference>
<keyword evidence="9" id="KW-1185">Reference proteome</keyword>
<dbReference type="PANTHER" id="PTHR30086">
    <property type="entry name" value="ARGININE EXPORTER PROTEIN ARGO"/>
    <property type="match status" value="1"/>
</dbReference>
<dbReference type="KEGG" id="hyf:DTO96_102355"/>
<evidence type="ECO:0000256" key="7">
    <source>
        <dbReference type="SAM" id="Phobius"/>
    </source>
</evidence>
<feature type="transmembrane region" description="Helical" evidence="7">
    <location>
        <begin position="48"/>
        <end position="65"/>
    </location>
</feature>
<keyword evidence="6 7" id="KW-0472">Membrane</keyword>
<evidence type="ECO:0000256" key="5">
    <source>
        <dbReference type="ARBA" id="ARBA00022989"/>
    </source>
</evidence>
<evidence type="ECO:0000256" key="2">
    <source>
        <dbReference type="ARBA" id="ARBA00007928"/>
    </source>
</evidence>
<dbReference type="AlphaFoldDB" id="A0A345DE12"/>
<feature type="transmembrane region" description="Helical" evidence="7">
    <location>
        <begin position="20"/>
        <end position="42"/>
    </location>
</feature>
<proteinExistence type="inferred from homology"/>
<evidence type="ECO:0000256" key="6">
    <source>
        <dbReference type="ARBA" id="ARBA00023136"/>
    </source>
</evidence>
<dbReference type="EMBL" id="CP031124">
    <property type="protein sequence ID" value="AXF86600.1"/>
    <property type="molecule type" value="Genomic_DNA"/>
</dbReference>
<dbReference type="GO" id="GO:0005886">
    <property type="term" value="C:plasma membrane"/>
    <property type="evidence" value="ECO:0007669"/>
    <property type="project" value="UniProtKB-SubCell"/>
</dbReference>
<dbReference type="GO" id="GO:0042970">
    <property type="term" value="F:homoserine transmembrane transporter activity"/>
    <property type="evidence" value="ECO:0007669"/>
    <property type="project" value="TreeGrafter"/>
</dbReference>
<evidence type="ECO:0000256" key="3">
    <source>
        <dbReference type="ARBA" id="ARBA00022475"/>
    </source>
</evidence>
<comment type="subcellular location">
    <subcellularLocation>
        <location evidence="1">Cell membrane</location>
        <topology evidence="1">Multi-pass membrane protein</topology>
    </subcellularLocation>
</comment>
<keyword evidence="4 7" id="KW-0812">Transmembrane</keyword>
<accession>A0A345DE12</accession>
<keyword evidence="3" id="KW-1003">Cell membrane</keyword>
<feature type="transmembrane region" description="Helical" evidence="7">
    <location>
        <begin position="126"/>
        <end position="150"/>
    </location>
</feature>
<name>A0A345DE12_9BURK</name>
<evidence type="ECO:0000313" key="9">
    <source>
        <dbReference type="Proteomes" id="UP000252182"/>
    </source>
</evidence>
<feature type="transmembrane region" description="Helical" evidence="7">
    <location>
        <begin position="171"/>
        <end position="187"/>
    </location>
</feature>
<protein>
    <submittedName>
        <fullName evidence="8">Homoserine/homoserine lactone efflux protein</fullName>
    </submittedName>
</protein>
<dbReference type="InterPro" id="IPR001123">
    <property type="entry name" value="LeuE-type"/>
</dbReference>
<reference evidence="9" key="1">
    <citation type="submission" date="2018-07" db="EMBL/GenBank/DDBJ databases">
        <authorList>
            <person name="Kim H."/>
        </authorList>
    </citation>
    <scope>NUCLEOTIDE SEQUENCE [LARGE SCALE GENOMIC DNA]</scope>
    <source>
        <strain evidence="9">F02</strain>
    </source>
</reference>
<evidence type="ECO:0000256" key="4">
    <source>
        <dbReference type="ARBA" id="ARBA00022692"/>
    </source>
</evidence>
<sequence>MLLAMTQGIRFGLRPIWPTLLGAVCGVLVILCMSMSGLGAILKASEQLFAVVKWVGAAYLIYLGIHMWRTSDSMSNTPEETHTVSIQAPSIIVQFRTGMAVAMSNPKAILFGLAFFPQFINADAPLLPQAIILLTTFATIEVSWMCVYALGGTQLSKYLASPLRMRRFNRASGSAFILAGLGLGLFGKSK</sequence>
<evidence type="ECO:0000256" key="1">
    <source>
        <dbReference type="ARBA" id="ARBA00004651"/>
    </source>
</evidence>
<dbReference type="PANTHER" id="PTHR30086:SF14">
    <property type="entry name" value="HOMOSERINE_HOMOSERINE LACTONE EFFLUX PROTEIN"/>
    <property type="match status" value="1"/>
</dbReference>